<dbReference type="InterPro" id="IPR000064">
    <property type="entry name" value="NLP_P60_dom"/>
</dbReference>
<keyword evidence="5" id="KW-0732">Signal</keyword>
<feature type="signal peptide" evidence="5">
    <location>
        <begin position="1"/>
        <end position="28"/>
    </location>
</feature>
<organism evidence="7 8">
    <name type="scientific">Stenotrophomonas acidaminiphila</name>
    <dbReference type="NCBI Taxonomy" id="128780"/>
    <lineage>
        <taxon>Bacteria</taxon>
        <taxon>Pseudomonadati</taxon>
        <taxon>Pseudomonadota</taxon>
        <taxon>Gammaproteobacteria</taxon>
        <taxon>Lysobacterales</taxon>
        <taxon>Lysobacteraceae</taxon>
        <taxon>Stenotrophomonas</taxon>
    </lineage>
</organism>
<evidence type="ECO:0000256" key="3">
    <source>
        <dbReference type="ARBA" id="ARBA00022801"/>
    </source>
</evidence>
<dbReference type="AlphaFoldDB" id="A0A0S1AUU2"/>
<dbReference type="GO" id="GO:0006508">
    <property type="term" value="P:proteolysis"/>
    <property type="evidence" value="ECO:0007669"/>
    <property type="project" value="UniProtKB-KW"/>
</dbReference>
<accession>A0A0S1AUU2</accession>
<dbReference type="Proteomes" id="UP000061010">
    <property type="component" value="Chromosome"/>
</dbReference>
<keyword evidence="2" id="KW-0645">Protease</keyword>
<keyword evidence="4" id="KW-0788">Thiol protease</keyword>
<dbReference type="InterPro" id="IPR027017">
    <property type="entry name" value="P60_peptidase_YkfC"/>
</dbReference>
<evidence type="ECO:0000313" key="8">
    <source>
        <dbReference type="Proteomes" id="UP000061010"/>
    </source>
</evidence>
<dbReference type="EMBL" id="CP012900">
    <property type="protein sequence ID" value="ALJ26550.1"/>
    <property type="molecule type" value="Genomic_DNA"/>
</dbReference>
<evidence type="ECO:0000256" key="2">
    <source>
        <dbReference type="ARBA" id="ARBA00022670"/>
    </source>
</evidence>
<gene>
    <name evidence="7" type="ORF">AOT14_00880</name>
</gene>
<evidence type="ECO:0000256" key="4">
    <source>
        <dbReference type="ARBA" id="ARBA00022807"/>
    </source>
</evidence>
<dbReference type="PIRSF" id="PIRSF019015">
    <property type="entry name" value="P60_peptidase_YkfC"/>
    <property type="match status" value="1"/>
</dbReference>
<dbReference type="InterPro" id="IPR039439">
    <property type="entry name" value="SH3b1_dom"/>
</dbReference>
<evidence type="ECO:0000256" key="5">
    <source>
        <dbReference type="SAM" id="SignalP"/>
    </source>
</evidence>
<dbReference type="Pfam" id="PF00877">
    <property type="entry name" value="NLPC_P60"/>
    <property type="match status" value="1"/>
</dbReference>
<dbReference type="PROSITE" id="PS51935">
    <property type="entry name" value="NLPC_P60"/>
    <property type="match status" value="1"/>
</dbReference>
<dbReference type="PATRIC" id="fig|128780.6.peg.85"/>
<name>A0A0S1AUU2_9GAMM</name>
<evidence type="ECO:0000313" key="7">
    <source>
        <dbReference type="EMBL" id="ALJ26550.1"/>
    </source>
</evidence>
<evidence type="ECO:0000259" key="6">
    <source>
        <dbReference type="PROSITE" id="PS51935"/>
    </source>
</evidence>
<dbReference type="SUPFAM" id="SSF54001">
    <property type="entry name" value="Cysteine proteinases"/>
    <property type="match status" value="1"/>
</dbReference>
<feature type="domain" description="NlpC/P60" evidence="6">
    <location>
        <begin position="323"/>
        <end position="477"/>
    </location>
</feature>
<dbReference type="RefSeq" id="WP_054661438.1">
    <property type="nucleotide sequence ID" value="NZ_CP125110.1"/>
</dbReference>
<dbReference type="KEGG" id="sacz:AOT14_00880"/>
<sequence precursor="true">MSATPVRPRPRRLAWACWSLLIAAPLCAAPAFALGAATASPQDHAGVIGLREDYLSAAHWIAQMSDPDRVILDRAGIAAQNARMRQLDASIHDLRALPATLPRDFVRAQIEAISRPPTRTLYDVQGKPVDAAQLRAISDNLAMDRIAGTRPLQYGLVVHRAALRAFPTGLRVFSSSGDTDIDRFQESALFPGDAVAVLHESADGQWLFVASERYVAWVEKRFVGIGDAAQVFGYGASGPYRVITGATATTTYTPEEPRVSRLQLDMGVRVPVLADWPAQQPVNGQQGHAAHVIQLPVRDDQGRLGFAPALLPRSQDSSDDYLALTPRNLLTQAFKFLGERYGWGHSYDTRDCSGFVSEVYRSFGVLLPRNTSAQAVSPALDRIAFGEKDGKARRDAAVDALQVGDLVYIPGHVMMTIGHADGMAWMIHDTSGGSWFGADGKRVQAHLNGVSVTPLQPMMASDTASYVDRITNIQRIRPHTTK</sequence>
<evidence type="ECO:0000256" key="1">
    <source>
        <dbReference type="ARBA" id="ARBA00007074"/>
    </source>
</evidence>
<dbReference type="Pfam" id="PF12913">
    <property type="entry name" value="SH3_6"/>
    <property type="match status" value="1"/>
</dbReference>
<dbReference type="InterPro" id="IPR038765">
    <property type="entry name" value="Papain-like_cys_pep_sf"/>
</dbReference>
<keyword evidence="8" id="KW-1185">Reference proteome</keyword>
<protein>
    <submittedName>
        <fullName evidence="7">NlpC/P60 family protein</fullName>
    </submittedName>
</protein>
<feature type="chain" id="PRO_5006588295" evidence="5">
    <location>
        <begin position="29"/>
        <end position="482"/>
    </location>
</feature>
<comment type="similarity">
    <text evidence="1">Belongs to the peptidase C40 family.</text>
</comment>
<proteinExistence type="inferred from homology"/>
<dbReference type="Gene3D" id="3.90.1720.10">
    <property type="entry name" value="endopeptidase domain like (from Nostoc punctiforme)"/>
    <property type="match status" value="1"/>
</dbReference>
<reference evidence="7 8" key="1">
    <citation type="journal article" date="2015" name="Genome Announc.">
        <title>Complete Genome Sequencing of Stenotrophomonas acidaminiphila ZAC14D2_NAIMI4_2, a Multidrug-Resistant Strain Isolated from Sediments of a Polluted River in Mexico, Uncovers New Antibiotic Resistance Genes and a Novel Class-II Lasso Peptide Biosynthesis Gene Cluster.</title>
        <authorList>
            <person name="Vinuesa P."/>
            <person name="Ochoa-Sanchez L.E."/>
        </authorList>
    </citation>
    <scope>NUCLEOTIDE SEQUENCE [LARGE SCALE GENOMIC DNA]</scope>
    <source>
        <strain evidence="7 8">ZAC14D2_NAIMI4_2</strain>
    </source>
</reference>
<dbReference type="GO" id="GO:0008234">
    <property type="term" value="F:cysteine-type peptidase activity"/>
    <property type="evidence" value="ECO:0007669"/>
    <property type="project" value="UniProtKB-KW"/>
</dbReference>
<dbReference type="OrthoDB" id="9808890at2"/>
<keyword evidence="3" id="KW-0378">Hydrolase</keyword>